<comment type="caution">
    <text evidence="3">The sequence shown here is derived from an EMBL/GenBank/DDBJ whole genome shotgun (WGS) entry which is preliminary data.</text>
</comment>
<dbReference type="SMART" id="SM00448">
    <property type="entry name" value="REC"/>
    <property type="match status" value="1"/>
</dbReference>
<proteinExistence type="predicted"/>
<evidence type="ECO:0000259" key="2">
    <source>
        <dbReference type="PROSITE" id="PS50887"/>
    </source>
</evidence>
<dbReference type="InterPro" id="IPR001789">
    <property type="entry name" value="Sig_transdc_resp-reg_receiver"/>
</dbReference>
<dbReference type="GO" id="GO:1902201">
    <property type="term" value="P:negative regulation of bacterial-type flagellum-dependent cell motility"/>
    <property type="evidence" value="ECO:0007669"/>
    <property type="project" value="TreeGrafter"/>
</dbReference>
<dbReference type="FunFam" id="3.30.70.270:FF:000001">
    <property type="entry name" value="Diguanylate cyclase domain protein"/>
    <property type="match status" value="1"/>
</dbReference>
<organism evidence="3">
    <name type="scientific">marine sediment metagenome</name>
    <dbReference type="NCBI Taxonomy" id="412755"/>
    <lineage>
        <taxon>unclassified sequences</taxon>
        <taxon>metagenomes</taxon>
        <taxon>ecological metagenomes</taxon>
    </lineage>
</organism>
<dbReference type="GO" id="GO:0000160">
    <property type="term" value="P:phosphorelay signal transduction system"/>
    <property type="evidence" value="ECO:0007669"/>
    <property type="project" value="InterPro"/>
</dbReference>
<feature type="domain" description="Response regulatory" evidence="1">
    <location>
        <begin position="153"/>
        <end position="273"/>
    </location>
</feature>
<dbReference type="AlphaFoldDB" id="A0A0F9XRD1"/>
<dbReference type="InterPro" id="IPR000160">
    <property type="entry name" value="GGDEF_dom"/>
</dbReference>
<name>A0A0F9XRD1_9ZZZZ</name>
<dbReference type="InterPro" id="IPR029787">
    <property type="entry name" value="Nucleotide_cyclase"/>
</dbReference>
<dbReference type="Pfam" id="PF00990">
    <property type="entry name" value="GGDEF"/>
    <property type="match status" value="1"/>
</dbReference>
<gene>
    <name evidence="3" type="ORF">LCGC14_0183950</name>
</gene>
<dbReference type="InterPro" id="IPR011006">
    <property type="entry name" value="CheY-like_superfamily"/>
</dbReference>
<evidence type="ECO:0000259" key="1">
    <source>
        <dbReference type="PROSITE" id="PS50110"/>
    </source>
</evidence>
<dbReference type="InterPro" id="IPR043128">
    <property type="entry name" value="Rev_trsase/Diguanyl_cyclase"/>
</dbReference>
<dbReference type="InterPro" id="IPR050469">
    <property type="entry name" value="Diguanylate_Cyclase"/>
</dbReference>
<dbReference type="SUPFAM" id="SSF52172">
    <property type="entry name" value="CheY-like"/>
    <property type="match status" value="2"/>
</dbReference>
<feature type="domain" description="GGDEF" evidence="2">
    <location>
        <begin position="323"/>
        <end position="469"/>
    </location>
</feature>
<dbReference type="SMART" id="SM00267">
    <property type="entry name" value="GGDEF"/>
    <property type="match status" value="1"/>
</dbReference>
<dbReference type="SUPFAM" id="SSF55073">
    <property type="entry name" value="Nucleotide cyclase"/>
    <property type="match status" value="1"/>
</dbReference>
<accession>A0A0F9XRD1</accession>
<dbReference type="PANTHER" id="PTHR45138:SF9">
    <property type="entry name" value="DIGUANYLATE CYCLASE DGCM-RELATED"/>
    <property type="match status" value="1"/>
</dbReference>
<dbReference type="EMBL" id="LAZR01000075">
    <property type="protein sequence ID" value="KKN94818.1"/>
    <property type="molecule type" value="Genomic_DNA"/>
</dbReference>
<dbReference type="CDD" id="cd01949">
    <property type="entry name" value="GGDEF"/>
    <property type="match status" value="1"/>
</dbReference>
<evidence type="ECO:0000313" key="3">
    <source>
        <dbReference type="EMBL" id="KKN94818.1"/>
    </source>
</evidence>
<dbReference type="PROSITE" id="PS50110">
    <property type="entry name" value="RESPONSE_REGULATORY"/>
    <property type="match status" value="2"/>
</dbReference>
<evidence type="ECO:0008006" key="4">
    <source>
        <dbReference type="Google" id="ProtNLM"/>
    </source>
</evidence>
<dbReference type="Gene3D" id="3.40.50.2300">
    <property type="match status" value="1"/>
</dbReference>
<dbReference type="PROSITE" id="PS50887">
    <property type="entry name" value="GGDEF"/>
    <property type="match status" value="1"/>
</dbReference>
<dbReference type="GO" id="GO:0052621">
    <property type="term" value="F:diguanylate cyclase activity"/>
    <property type="evidence" value="ECO:0007669"/>
    <property type="project" value="TreeGrafter"/>
</dbReference>
<dbReference type="NCBIfam" id="TIGR00254">
    <property type="entry name" value="GGDEF"/>
    <property type="match status" value="1"/>
</dbReference>
<protein>
    <recommendedName>
        <fullName evidence="4">GGDEF domain-containing protein</fullName>
    </recommendedName>
</protein>
<dbReference type="Gene3D" id="3.30.70.270">
    <property type="match status" value="1"/>
</dbReference>
<feature type="domain" description="Response regulatory" evidence="1">
    <location>
        <begin position="4"/>
        <end position="120"/>
    </location>
</feature>
<dbReference type="Pfam" id="PF00072">
    <property type="entry name" value="Response_reg"/>
    <property type="match status" value="1"/>
</dbReference>
<dbReference type="GO" id="GO:0005886">
    <property type="term" value="C:plasma membrane"/>
    <property type="evidence" value="ECO:0007669"/>
    <property type="project" value="TreeGrafter"/>
</dbReference>
<dbReference type="GO" id="GO:0043709">
    <property type="term" value="P:cell adhesion involved in single-species biofilm formation"/>
    <property type="evidence" value="ECO:0007669"/>
    <property type="project" value="TreeGrafter"/>
</dbReference>
<sequence length="471" mass="50809">MPGKVLIVDTVATNRIALKTKLTTASYEVREATAVSQAVEIAQQCAPDIIIATHHPGGQDATQLCRALAASPLTSRMPVFALADGGDPAICIHLLTQGAQEAMVKPVSDFLFLGRVRSIIRARNTPAPFYMHESLCPAPGLAEPAGGFALPGNFQIVSSGQPRTSACLSQLRKRLGGMVTQTTPRDALACLRQKTLPDVFILTLTGADETDEEQLRVISTLRANATARHCGILVLQTQPHPVAAAHALDLGADDLMQHGFNAEELVLRLEGLLQRKQQGDTIRRDVDARLREAVFDPLTGMYNRRHALSEVARLAVRMRQKGLPLAVMLVDIDHFKRVNDAFGHASGDAVLVETARRLKSCLRPLDVAGRIGGEEFLLVLPGITEDEAAQMAKRICRAYRTTPFTIPASVQPIHTTISIGLCIAQPEDSPPLGTSQSAQDLVARLIDRADQALYSAKHGGRDRVGLIRSAA</sequence>
<dbReference type="PANTHER" id="PTHR45138">
    <property type="entry name" value="REGULATORY COMPONENTS OF SENSORY TRANSDUCTION SYSTEM"/>
    <property type="match status" value="1"/>
</dbReference>
<reference evidence="3" key="1">
    <citation type="journal article" date="2015" name="Nature">
        <title>Complex archaea that bridge the gap between prokaryotes and eukaryotes.</title>
        <authorList>
            <person name="Spang A."/>
            <person name="Saw J.H."/>
            <person name="Jorgensen S.L."/>
            <person name="Zaremba-Niedzwiedzka K."/>
            <person name="Martijn J."/>
            <person name="Lind A.E."/>
            <person name="van Eijk R."/>
            <person name="Schleper C."/>
            <person name="Guy L."/>
            <person name="Ettema T.J."/>
        </authorList>
    </citation>
    <scope>NUCLEOTIDE SEQUENCE</scope>
</reference>